<feature type="domain" description="Endoribonuclease L-PSP/chorismate mutase-like" evidence="1">
    <location>
        <begin position="6"/>
        <end position="143"/>
    </location>
</feature>
<evidence type="ECO:0000313" key="3">
    <source>
        <dbReference type="Proteomes" id="UP000001964"/>
    </source>
</evidence>
<dbReference type="OrthoDB" id="9806350at2"/>
<proteinExistence type="predicted"/>
<dbReference type="STRING" id="394221.Mmar10_1272"/>
<reference evidence="2 3" key="1">
    <citation type="submission" date="2006-08" db="EMBL/GenBank/DDBJ databases">
        <title>Complete sequence of Maricaulis maris MCS10.</title>
        <authorList>
            <consortium name="US DOE Joint Genome Institute"/>
            <person name="Copeland A."/>
            <person name="Lucas S."/>
            <person name="Lapidus A."/>
            <person name="Barry K."/>
            <person name="Detter J.C."/>
            <person name="Glavina del Rio T."/>
            <person name="Hammon N."/>
            <person name="Israni S."/>
            <person name="Dalin E."/>
            <person name="Tice H."/>
            <person name="Pitluck S."/>
            <person name="Saunders E."/>
            <person name="Brettin T."/>
            <person name="Bruce D."/>
            <person name="Han C."/>
            <person name="Tapia R."/>
            <person name="Gilna P."/>
            <person name="Schmutz J."/>
            <person name="Larimer F."/>
            <person name="Land M."/>
            <person name="Hauser L."/>
            <person name="Kyrpides N."/>
            <person name="Mikhailova N."/>
            <person name="Viollier P."/>
            <person name="Stephens C."/>
            <person name="Richardson P."/>
        </authorList>
    </citation>
    <scope>NUCLEOTIDE SEQUENCE [LARGE SCALE GENOMIC DNA]</scope>
    <source>
        <strain evidence="2 3">MCS10</strain>
    </source>
</reference>
<dbReference type="AlphaFoldDB" id="Q0AQ73"/>
<dbReference type="EMBL" id="CP000449">
    <property type="protein sequence ID" value="ABI65564.1"/>
    <property type="molecule type" value="Genomic_DNA"/>
</dbReference>
<sequence length="153" mass="15478">MSAIDTRLAELGITLPEPVAPVANYVPFVQSGSQVFISGQVSIGPDGLVKGTLGKDMDVAAGQAAARLCAINLIAQLKAACGGDLSRVKCVVKLGGFVAAVPGFTEIPQVINGCSDLMVEVFGDAGRHARSAVSCPVLPLGAAVEVDGVFEVA</sequence>
<dbReference type="Gene3D" id="3.30.1330.40">
    <property type="entry name" value="RutC-like"/>
    <property type="match status" value="1"/>
</dbReference>
<protein>
    <submittedName>
        <fullName evidence="2">Endoribonuclease L-PSP</fullName>
    </submittedName>
</protein>
<accession>Q0AQ73</accession>
<dbReference type="PANTHER" id="PTHR43760:SF1">
    <property type="entry name" value="ENDORIBONUCLEASE L-PSP_CHORISMATE MUTASE-LIKE DOMAIN-CONTAINING PROTEIN"/>
    <property type="match status" value="1"/>
</dbReference>
<dbReference type="CDD" id="cd02199">
    <property type="entry name" value="YjgF_YER057c_UK114_like_1"/>
    <property type="match status" value="1"/>
</dbReference>
<dbReference type="HOGENOM" id="CLU_104845_0_1_5"/>
<dbReference type="KEGG" id="mmr:Mmar10_1272"/>
<dbReference type="InterPro" id="IPR013813">
    <property type="entry name" value="Endoribo_LPSP/chorism_mut-like"/>
</dbReference>
<dbReference type="SUPFAM" id="SSF55298">
    <property type="entry name" value="YjgF-like"/>
    <property type="match status" value="1"/>
</dbReference>
<dbReference type="RefSeq" id="WP_011643211.1">
    <property type="nucleotide sequence ID" value="NC_008347.1"/>
</dbReference>
<name>Q0AQ73_MARMM</name>
<dbReference type="Pfam" id="PF14588">
    <property type="entry name" value="YjgF_endoribonc"/>
    <property type="match status" value="1"/>
</dbReference>
<organism evidence="2 3">
    <name type="scientific">Maricaulis maris (strain MCS10)</name>
    <name type="common">Caulobacter maris</name>
    <dbReference type="NCBI Taxonomy" id="394221"/>
    <lineage>
        <taxon>Bacteria</taxon>
        <taxon>Pseudomonadati</taxon>
        <taxon>Pseudomonadota</taxon>
        <taxon>Alphaproteobacteria</taxon>
        <taxon>Maricaulales</taxon>
        <taxon>Maricaulaceae</taxon>
        <taxon>Maricaulis</taxon>
    </lineage>
</organism>
<dbReference type="eggNOG" id="COG0251">
    <property type="taxonomic scope" value="Bacteria"/>
</dbReference>
<evidence type="ECO:0000259" key="1">
    <source>
        <dbReference type="Pfam" id="PF14588"/>
    </source>
</evidence>
<keyword evidence="3" id="KW-1185">Reference proteome</keyword>
<gene>
    <name evidence="2" type="ordered locus">Mmar10_1272</name>
</gene>
<dbReference type="Proteomes" id="UP000001964">
    <property type="component" value="Chromosome"/>
</dbReference>
<evidence type="ECO:0000313" key="2">
    <source>
        <dbReference type="EMBL" id="ABI65564.1"/>
    </source>
</evidence>
<dbReference type="PANTHER" id="PTHR43760">
    <property type="entry name" value="ENDORIBONUCLEASE-RELATED"/>
    <property type="match status" value="1"/>
</dbReference>
<dbReference type="InterPro" id="IPR035959">
    <property type="entry name" value="RutC-like_sf"/>
</dbReference>